<reference evidence="3" key="1">
    <citation type="journal article" date="2019" name="Int. J. Syst. Evol. Microbiol.">
        <title>The Global Catalogue of Microorganisms (GCM) 10K type strain sequencing project: providing services to taxonomists for standard genome sequencing and annotation.</title>
        <authorList>
            <consortium name="The Broad Institute Genomics Platform"/>
            <consortium name="The Broad Institute Genome Sequencing Center for Infectious Disease"/>
            <person name="Wu L."/>
            <person name="Ma J."/>
        </authorList>
    </citation>
    <scope>NUCLEOTIDE SEQUENCE [LARGE SCALE GENOMIC DNA]</scope>
    <source>
        <strain evidence="3">KCTC 52168</strain>
    </source>
</reference>
<proteinExistence type="predicted"/>
<comment type="caution">
    <text evidence="2">The sequence shown here is derived from an EMBL/GenBank/DDBJ whole genome shotgun (WGS) entry which is preliminary data.</text>
</comment>
<dbReference type="PANTHER" id="PTHR12558:SF13">
    <property type="entry name" value="CELL DIVISION CYCLE PROTEIN 27 HOMOLOG"/>
    <property type="match status" value="1"/>
</dbReference>
<organism evidence="2 3">
    <name type="scientific">Piscinibacterium candidicorallinum</name>
    <dbReference type="NCBI Taxonomy" id="1793872"/>
    <lineage>
        <taxon>Bacteria</taxon>
        <taxon>Pseudomonadati</taxon>
        <taxon>Pseudomonadota</taxon>
        <taxon>Betaproteobacteria</taxon>
        <taxon>Burkholderiales</taxon>
        <taxon>Piscinibacterium</taxon>
    </lineage>
</organism>
<dbReference type="EMBL" id="JBHRTI010000003">
    <property type="protein sequence ID" value="MFC3146456.1"/>
    <property type="molecule type" value="Genomic_DNA"/>
</dbReference>
<evidence type="ECO:0000313" key="2">
    <source>
        <dbReference type="EMBL" id="MFC3146456.1"/>
    </source>
</evidence>
<feature type="repeat" description="TPR" evidence="1">
    <location>
        <begin position="111"/>
        <end position="144"/>
    </location>
</feature>
<gene>
    <name evidence="2" type="ORF">ACFOEN_02235</name>
</gene>
<dbReference type="SMART" id="SM00028">
    <property type="entry name" value="TPR"/>
    <property type="match status" value="3"/>
</dbReference>
<sequence>MRIGALIGGWWLRELASWQVFLKRHALAEATYRRALALNENDDVARGFIANLLALRGANEEALRELQLLASVRPKQASIPFNMGFIQESLGQFSEAESSFRKALELDPKLDRAWYGLGLVLISQGRPTEALGALKRNTELQPMSPYGWYQLAMTHHHLGDAAEARRIKKHLEGFEPKVAAQLTRDLEQVPPQFESLRAQQG</sequence>
<dbReference type="Proteomes" id="UP001595556">
    <property type="component" value="Unassembled WGS sequence"/>
</dbReference>
<dbReference type="Gene3D" id="1.25.40.10">
    <property type="entry name" value="Tetratricopeptide repeat domain"/>
    <property type="match status" value="2"/>
</dbReference>
<dbReference type="SUPFAM" id="SSF48452">
    <property type="entry name" value="TPR-like"/>
    <property type="match status" value="1"/>
</dbReference>
<dbReference type="PROSITE" id="PS50293">
    <property type="entry name" value="TPR_REGION"/>
    <property type="match status" value="1"/>
</dbReference>
<dbReference type="InterPro" id="IPR019734">
    <property type="entry name" value="TPR_rpt"/>
</dbReference>
<dbReference type="InterPro" id="IPR011990">
    <property type="entry name" value="TPR-like_helical_dom_sf"/>
</dbReference>
<keyword evidence="1" id="KW-0802">TPR repeat</keyword>
<dbReference type="PANTHER" id="PTHR12558">
    <property type="entry name" value="CELL DIVISION CYCLE 16,23,27"/>
    <property type="match status" value="1"/>
</dbReference>
<dbReference type="PROSITE" id="PS50005">
    <property type="entry name" value="TPR"/>
    <property type="match status" value="2"/>
</dbReference>
<dbReference type="Pfam" id="PF07721">
    <property type="entry name" value="TPR_4"/>
    <property type="match status" value="1"/>
</dbReference>
<accession>A0ABV7H4C2</accession>
<evidence type="ECO:0000313" key="3">
    <source>
        <dbReference type="Proteomes" id="UP001595556"/>
    </source>
</evidence>
<keyword evidence="3" id="KW-1185">Reference proteome</keyword>
<protein>
    <submittedName>
        <fullName evidence="2">Tetratricopeptide repeat protein</fullName>
    </submittedName>
</protein>
<name>A0ABV7H4C2_9BURK</name>
<feature type="repeat" description="TPR" evidence="1">
    <location>
        <begin position="77"/>
        <end position="110"/>
    </location>
</feature>
<dbReference type="InterPro" id="IPR011717">
    <property type="entry name" value="TPR-4"/>
</dbReference>
<dbReference type="Pfam" id="PF13432">
    <property type="entry name" value="TPR_16"/>
    <property type="match status" value="1"/>
</dbReference>
<evidence type="ECO:0000256" key="1">
    <source>
        <dbReference type="PROSITE-ProRule" id="PRU00339"/>
    </source>
</evidence>
<dbReference type="RefSeq" id="WP_377300724.1">
    <property type="nucleotide sequence ID" value="NZ_CP180191.1"/>
</dbReference>